<sequence length="944" mass="101672">MHAVGTKVKRKEVVVVGCTSWFGHDSRWGRASKQALYACTLTFEQGLRASNNVWVGRLKGTEQEKQSRPGNDLGWHAQSTQARARLRASQNAAAHETCMPRTGQATNQQDCILTLRACPPVTGKKMAPLKNPINGQIEKGLAARARGPETGTARKKAAAQVQHSLAPIHGSPRATRRHSADRPLKPAVARPTYAPAQRLGPPYECTTPTPTRSVRRVRVEKTHPPVQIPGGPPPSRPLFSSRLPSPCLFCRATYFCGLLVCPNLVDIPSFCREECGAYQKPTLRHAPRTWKWSLASDEQRHDAKIKRDGVCEGNMDSPPARLQDAAGEPTLPAASSNVPGSASNSTLNSSSANASGTKRPAPALLPPFEPLSSSPGLPRPVKRQNTGSSGAHKYPTPVPTSSTGILSSSPLRRPASFLRRKASDGVVVDSADASPSERAHHHQHRAPLSAVPAVELPENGEAVAMGRSSNSSQFQLSANRLVSRVHLTARYVAAANPLQANRLEILCTGWNGLKLHCQGRTWELFKGDSFTSETEGTDVLVDVLDARVMIQWPKRRVALADTAANLSDSSWDDSPPRSRHARANSLLQSSPLRRTTRIASPESPTPAGTSGHLTSSQRLQGLLPTGSRERAAAEEQVSIEIYEDEPELPEPRGEAVVDAGVSMQTEATNSFSSDLSDPEDDEHDPDEENDPIVHSFGPFGADISGRLASITTKSPKVSRLAAAPRLRPGSNASASSGETLSSIGESLQAPSLPGSPIKKRSVPPMKTFRAGEIPCSPTPKVKHETEDAAGDALPSVEELDPSIVNHVINQLAFSRLSSTPLSTIMQNLPAEAKTDPGLTPNLLRTAIEATPCVGIIRRQGKDAAGKALESEYYYVPEHDGDEQRRAAVVDGLRKPSLRNCRKQHKVITPSHPSNHNMLTRSRSNITGSVRALLDVLTSVVRRDP</sequence>
<accession>A0ABR0C9H7</accession>
<proteinExistence type="predicted"/>
<gene>
    <name evidence="3" type="ORF">Purlil1_2852</name>
</gene>
<evidence type="ECO:0000256" key="1">
    <source>
        <dbReference type="SAM" id="MobiDB-lite"/>
    </source>
</evidence>
<dbReference type="Proteomes" id="UP001287286">
    <property type="component" value="Unassembled WGS sequence"/>
</dbReference>
<feature type="region of interest" description="Disordered" evidence="1">
    <location>
        <begin position="308"/>
        <end position="411"/>
    </location>
</feature>
<dbReference type="PROSITE" id="PS50006">
    <property type="entry name" value="FHA_DOMAIN"/>
    <property type="match status" value="1"/>
</dbReference>
<comment type="caution">
    <text evidence="3">The sequence shown here is derived from an EMBL/GenBank/DDBJ whole genome shotgun (WGS) entry which is preliminary data.</text>
</comment>
<keyword evidence="4" id="KW-1185">Reference proteome</keyword>
<name>A0ABR0C9H7_PURLI</name>
<feature type="compositionally biased region" description="Low complexity" evidence="1">
    <location>
        <begin position="341"/>
        <end position="355"/>
    </location>
</feature>
<feature type="compositionally biased region" description="Polar residues" evidence="1">
    <location>
        <begin position="399"/>
        <end position="410"/>
    </location>
</feature>
<feature type="region of interest" description="Disordered" evidence="1">
    <location>
        <begin position="423"/>
        <end position="447"/>
    </location>
</feature>
<dbReference type="CDD" id="cd22699">
    <property type="entry name" value="FHA_PLM2-like"/>
    <property type="match status" value="1"/>
</dbReference>
<feature type="compositionally biased region" description="Polar residues" evidence="1">
    <location>
        <begin position="606"/>
        <end position="617"/>
    </location>
</feature>
<evidence type="ECO:0000313" key="3">
    <source>
        <dbReference type="EMBL" id="KAK4092927.1"/>
    </source>
</evidence>
<feature type="compositionally biased region" description="Acidic residues" evidence="1">
    <location>
        <begin position="676"/>
        <end position="690"/>
    </location>
</feature>
<protein>
    <recommendedName>
        <fullName evidence="2">FHA domain-containing protein</fullName>
    </recommendedName>
</protein>
<reference evidence="3 4" key="1">
    <citation type="journal article" date="2024" name="Microbiol. Resour. Announc.">
        <title>Genome annotations for the ascomycete fungi Trichoderma harzianum, Trichoderma aggressivum, and Purpureocillium lilacinum.</title>
        <authorList>
            <person name="Beijen E.P.W."/>
            <person name="Ohm R.A."/>
        </authorList>
    </citation>
    <scope>NUCLEOTIDE SEQUENCE [LARGE SCALE GENOMIC DNA]</scope>
    <source>
        <strain evidence="3 4">CBS 150709</strain>
    </source>
</reference>
<organism evidence="3 4">
    <name type="scientific">Purpureocillium lilacinum</name>
    <name type="common">Paecilomyces lilacinus</name>
    <dbReference type="NCBI Taxonomy" id="33203"/>
    <lineage>
        <taxon>Eukaryota</taxon>
        <taxon>Fungi</taxon>
        <taxon>Dikarya</taxon>
        <taxon>Ascomycota</taxon>
        <taxon>Pezizomycotina</taxon>
        <taxon>Sordariomycetes</taxon>
        <taxon>Hypocreomycetidae</taxon>
        <taxon>Hypocreales</taxon>
        <taxon>Ophiocordycipitaceae</taxon>
        <taxon>Purpureocillium</taxon>
    </lineage>
</organism>
<dbReference type="InterPro" id="IPR000253">
    <property type="entry name" value="FHA_dom"/>
</dbReference>
<feature type="region of interest" description="Disordered" evidence="1">
    <location>
        <begin position="714"/>
        <end position="784"/>
    </location>
</feature>
<evidence type="ECO:0000313" key="4">
    <source>
        <dbReference type="Proteomes" id="UP001287286"/>
    </source>
</evidence>
<feature type="domain" description="FHA" evidence="2">
    <location>
        <begin position="463"/>
        <end position="516"/>
    </location>
</feature>
<dbReference type="EMBL" id="JAWRVI010000007">
    <property type="protein sequence ID" value="KAK4092927.1"/>
    <property type="molecule type" value="Genomic_DNA"/>
</dbReference>
<feature type="region of interest" description="Disordered" evidence="1">
    <location>
        <begin position="166"/>
        <end position="210"/>
    </location>
</feature>
<feature type="compositionally biased region" description="Polar residues" evidence="1">
    <location>
        <begin position="730"/>
        <end position="749"/>
    </location>
</feature>
<feature type="region of interest" description="Disordered" evidence="1">
    <location>
        <begin position="564"/>
        <end position="617"/>
    </location>
</feature>
<feature type="region of interest" description="Disordered" evidence="1">
    <location>
        <begin position="666"/>
        <end position="698"/>
    </location>
</feature>
<evidence type="ECO:0000259" key="2">
    <source>
        <dbReference type="PROSITE" id="PS50006"/>
    </source>
</evidence>